<organism evidence="2 3">
    <name type="scientific">Rhizopogon vinicolor AM-OR11-026</name>
    <dbReference type="NCBI Taxonomy" id="1314800"/>
    <lineage>
        <taxon>Eukaryota</taxon>
        <taxon>Fungi</taxon>
        <taxon>Dikarya</taxon>
        <taxon>Basidiomycota</taxon>
        <taxon>Agaricomycotina</taxon>
        <taxon>Agaricomycetes</taxon>
        <taxon>Agaricomycetidae</taxon>
        <taxon>Boletales</taxon>
        <taxon>Suillineae</taxon>
        <taxon>Rhizopogonaceae</taxon>
        <taxon>Rhizopogon</taxon>
    </lineage>
</organism>
<dbReference type="InParanoid" id="A0A1B7MZY0"/>
<dbReference type="InterPro" id="IPR001202">
    <property type="entry name" value="WW_dom"/>
</dbReference>
<dbReference type="CDD" id="cd00201">
    <property type="entry name" value="WW"/>
    <property type="match status" value="1"/>
</dbReference>
<evidence type="ECO:0000256" key="1">
    <source>
        <dbReference type="SAM" id="Phobius"/>
    </source>
</evidence>
<keyword evidence="1" id="KW-0812">Transmembrane</keyword>
<accession>A0A1B7MZY0</accession>
<evidence type="ECO:0000313" key="3">
    <source>
        <dbReference type="Proteomes" id="UP000092154"/>
    </source>
</evidence>
<dbReference type="Proteomes" id="UP000092154">
    <property type="component" value="Unassembled WGS sequence"/>
</dbReference>
<gene>
    <name evidence="2" type="ORF">K503DRAFT_718614</name>
</gene>
<feature type="transmembrane region" description="Helical" evidence="1">
    <location>
        <begin position="602"/>
        <end position="621"/>
    </location>
</feature>
<keyword evidence="3" id="KW-1185">Reference proteome</keyword>
<reference evidence="2 3" key="1">
    <citation type="submission" date="2016-06" db="EMBL/GenBank/DDBJ databases">
        <title>Comparative genomics of the ectomycorrhizal sister species Rhizopogon vinicolor and Rhizopogon vesiculosus (Basidiomycota: Boletales) reveals a divergence of the mating type B locus.</title>
        <authorList>
            <consortium name="DOE Joint Genome Institute"/>
            <person name="Mujic A.B."/>
            <person name="Kuo A."/>
            <person name="Tritt A."/>
            <person name="Lipzen A."/>
            <person name="Chen C."/>
            <person name="Johnson J."/>
            <person name="Sharma A."/>
            <person name="Barry K."/>
            <person name="Grigoriev I.V."/>
            <person name="Spatafora J.W."/>
        </authorList>
    </citation>
    <scope>NUCLEOTIDE SEQUENCE [LARGE SCALE GENOMIC DNA]</scope>
    <source>
        <strain evidence="2 3">AM-OR11-026</strain>
    </source>
</reference>
<protein>
    <recommendedName>
        <fullName evidence="4">WW domain-containing protein</fullName>
    </recommendedName>
</protein>
<dbReference type="OrthoDB" id="2657661at2759"/>
<proteinExistence type="predicted"/>
<feature type="transmembrane region" description="Helical" evidence="1">
    <location>
        <begin position="568"/>
        <end position="590"/>
    </location>
</feature>
<keyword evidence="1" id="KW-1133">Transmembrane helix</keyword>
<keyword evidence="1" id="KW-0472">Membrane</keyword>
<dbReference type="EMBL" id="KV448310">
    <property type="protein sequence ID" value="OAX38156.1"/>
    <property type="molecule type" value="Genomic_DNA"/>
</dbReference>
<evidence type="ECO:0000313" key="2">
    <source>
        <dbReference type="EMBL" id="OAX38156.1"/>
    </source>
</evidence>
<evidence type="ECO:0008006" key="4">
    <source>
        <dbReference type="Google" id="ProtNLM"/>
    </source>
</evidence>
<dbReference type="STRING" id="1314800.A0A1B7MZY0"/>
<sequence>MNTLHITLLMKSLSRKLSRDILLRHSPDQLLHALRAFLQSLRLLFSHLYSTGQSCQPALYQSSDSYHAGYTASQCSMGPPSSSSVVTRAKPQDVMASSGNKSDFSSIESVTRNISTLDMPYLRPTFYKSSGPTLADEPASWNAMTSLDVQLRIVPMFAEGVQEQRYDSRNRHPIPSNKTDHNIPAMTTSLLQRPVPPGWEVHIHPEGCIYYFHKGMVVFDEDSWKVRVITQADLARTGVVETIENHAKQLVYSYACRDPSFPGKVDLVLELMDEGNSSAIGYYFVHHENRCLFWLKDFDGAVLFRECSGVTELSHKQIELEAQYWKHIDLFPHAGTLHSQVLHELRQMIRFAITDRMTSEVSAVCAFSMDVLKDTLTLIKDMDVENEYIQSAFDKCFVARMMNHFRHCQYLNYHGQQGARLSRDQSVHGDTYEQRSIMMKCLAPLLFNAPYEHIHSLHKLYVDSLVNHLDWRTFVQKLNAEMQDFNLLATVLLNVNVGFLAIQSVDNGAGRSLAQIASYVSVISSFGSMLLGVNLARQSYAQGPDMVDNAVPHLQSLVHPKHGLETLAIMYSLPYALLVWGMIFFVVAFLTECFHSSGAVPLAPVSVLSLTVLVLVLWSFHTLGKSSFADNKHWFMIVKWIKGVPRTILAAACSLRTRSREPDSRQQITAV</sequence>
<name>A0A1B7MZY0_9AGAM</name>
<feature type="transmembrane region" description="Helical" evidence="1">
    <location>
        <begin position="633"/>
        <end position="655"/>
    </location>
</feature>
<dbReference type="AlphaFoldDB" id="A0A1B7MZY0"/>